<evidence type="ECO:0000256" key="7">
    <source>
        <dbReference type="SAM" id="Phobius"/>
    </source>
</evidence>
<evidence type="ECO:0000256" key="6">
    <source>
        <dbReference type="ARBA" id="ARBA00038076"/>
    </source>
</evidence>
<evidence type="ECO:0000259" key="8">
    <source>
        <dbReference type="Pfam" id="PF02687"/>
    </source>
</evidence>
<comment type="subcellular location">
    <subcellularLocation>
        <location evidence="1">Cell membrane</location>
        <topology evidence="1">Multi-pass membrane protein</topology>
    </subcellularLocation>
</comment>
<reference evidence="10" key="1">
    <citation type="submission" date="2020-06" db="EMBL/GenBank/DDBJ databases">
        <title>Unique genomic features of the anaerobic methanotrophic archaea.</title>
        <authorList>
            <person name="Chadwick G.L."/>
            <person name="Skennerton C.T."/>
            <person name="Laso-Perez R."/>
            <person name="Leu A.O."/>
            <person name="Speth D.R."/>
            <person name="Yu H."/>
            <person name="Morgan-Lang C."/>
            <person name="Hatzenpichler R."/>
            <person name="Goudeau D."/>
            <person name="Malmstrom R."/>
            <person name="Brazelton W.J."/>
            <person name="Woyke T."/>
            <person name="Hallam S.J."/>
            <person name="Tyson G.W."/>
            <person name="Wegener G."/>
            <person name="Boetius A."/>
            <person name="Orphan V."/>
        </authorList>
    </citation>
    <scope>NUCLEOTIDE SEQUENCE</scope>
</reference>
<feature type="transmembrane region" description="Helical" evidence="7">
    <location>
        <begin position="315"/>
        <end position="333"/>
    </location>
</feature>
<evidence type="ECO:0000256" key="1">
    <source>
        <dbReference type="ARBA" id="ARBA00004651"/>
    </source>
</evidence>
<dbReference type="InterPro" id="IPR050250">
    <property type="entry name" value="Macrolide_Exporter_MacB"/>
</dbReference>
<dbReference type="Pfam" id="PF02687">
    <property type="entry name" value="FtsX"/>
    <property type="match status" value="1"/>
</dbReference>
<dbReference type="AlphaFoldDB" id="A0A7G9Y1N1"/>
<dbReference type="InterPro" id="IPR025857">
    <property type="entry name" value="MacB_PCD"/>
</dbReference>
<protein>
    <recommendedName>
        <fullName evidence="11">ABC3 transporter permease protein domain-containing protein</fullName>
    </recommendedName>
</protein>
<evidence type="ECO:0000313" key="10">
    <source>
        <dbReference type="EMBL" id="QNO41915.1"/>
    </source>
</evidence>
<keyword evidence="3 7" id="KW-0812">Transmembrane</keyword>
<evidence type="ECO:0000256" key="5">
    <source>
        <dbReference type="ARBA" id="ARBA00023136"/>
    </source>
</evidence>
<feature type="transmembrane region" description="Helical" evidence="7">
    <location>
        <begin position="263"/>
        <end position="295"/>
    </location>
</feature>
<keyword evidence="2" id="KW-1003">Cell membrane</keyword>
<sequence>MGVNKIIIMPMPPGGGFGPAAASTYFTDRDARAVEKVRGVDANCYMVYRTSIITYKNIDAVAPVVGMVPSIAEDAYFDVQGYELGSGRDLEDKDTHKITIGHWIAYKAFKVGDNYKEVKIGDKIEIKDQGFKVIGIMEEIGNRDDDMTIIMSLDDAEQLFDVGGEYDFFFVKVKEGADPEDVAERIRDRLEKLRGEEDFTVMTAAQLSETVGGILSAVSAVLVGIGAISLLVGGVGIMNTMYTSVTERTREIGIYKALGAENNTILTLFLVESGLIGVFGGLIGIVLGFGMAILVEMVGKEMGVGLLHAWISWELTLFALLFSFGIGVLAGFLPARSAAKMNPVDALRHE</sequence>
<organism evidence="10">
    <name type="scientific">Candidatus Methanogaster sp. ANME-2c ERB4</name>
    <dbReference type="NCBI Taxonomy" id="2759911"/>
    <lineage>
        <taxon>Archaea</taxon>
        <taxon>Methanobacteriati</taxon>
        <taxon>Methanobacteriota</taxon>
        <taxon>Stenosarchaea group</taxon>
        <taxon>Methanomicrobia</taxon>
        <taxon>Methanosarcinales</taxon>
        <taxon>ANME-2 cluster</taxon>
        <taxon>Candidatus Methanogasteraceae</taxon>
        <taxon>Candidatus Methanogaster</taxon>
    </lineage>
</organism>
<feature type="domain" description="ABC3 transporter permease C-terminal" evidence="8">
    <location>
        <begin position="225"/>
        <end position="343"/>
    </location>
</feature>
<dbReference type="EMBL" id="MT630685">
    <property type="protein sequence ID" value="QNO41915.1"/>
    <property type="molecule type" value="Genomic_DNA"/>
</dbReference>
<evidence type="ECO:0000256" key="4">
    <source>
        <dbReference type="ARBA" id="ARBA00022989"/>
    </source>
</evidence>
<accession>A0A7G9Y1N1</accession>
<dbReference type="GO" id="GO:0005886">
    <property type="term" value="C:plasma membrane"/>
    <property type="evidence" value="ECO:0007669"/>
    <property type="project" value="UniProtKB-SubCell"/>
</dbReference>
<dbReference type="Pfam" id="PF12704">
    <property type="entry name" value="MacB_PCD"/>
    <property type="match status" value="1"/>
</dbReference>
<evidence type="ECO:0000256" key="3">
    <source>
        <dbReference type="ARBA" id="ARBA00022692"/>
    </source>
</evidence>
<evidence type="ECO:0000256" key="2">
    <source>
        <dbReference type="ARBA" id="ARBA00022475"/>
    </source>
</evidence>
<dbReference type="InterPro" id="IPR003838">
    <property type="entry name" value="ABC3_permease_C"/>
</dbReference>
<evidence type="ECO:0008006" key="11">
    <source>
        <dbReference type="Google" id="ProtNLM"/>
    </source>
</evidence>
<dbReference type="PANTHER" id="PTHR30572:SF4">
    <property type="entry name" value="ABC TRANSPORTER PERMEASE YTRF"/>
    <property type="match status" value="1"/>
</dbReference>
<evidence type="ECO:0000259" key="9">
    <source>
        <dbReference type="Pfam" id="PF12704"/>
    </source>
</evidence>
<gene>
    <name evidence="10" type="ORF">KBJIOONF_00001</name>
</gene>
<feature type="transmembrane region" description="Helical" evidence="7">
    <location>
        <begin position="214"/>
        <end position="242"/>
    </location>
</feature>
<name>A0A7G9Y1N1_9EURY</name>
<proteinExistence type="inferred from homology"/>
<feature type="domain" description="MacB-like periplasmic core" evidence="9">
    <location>
        <begin position="7"/>
        <end position="188"/>
    </location>
</feature>
<keyword evidence="5 7" id="KW-0472">Membrane</keyword>
<dbReference type="PANTHER" id="PTHR30572">
    <property type="entry name" value="MEMBRANE COMPONENT OF TRANSPORTER-RELATED"/>
    <property type="match status" value="1"/>
</dbReference>
<dbReference type="GO" id="GO:0022857">
    <property type="term" value="F:transmembrane transporter activity"/>
    <property type="evidence" value="ECO:0007669"/>
    <property type="project" value="TreeGrafter"/>
</dbReference>
<comment type="similarity">
    <text evidence="6">Belongs to the ABC-4 integral membrane protein family.</text>
</comment>
<keyword evidence="4 7" id="KW-1133">Transmembrane helix</keyword>